<dbReference type="GO" id="GO:0030497">
    <property type="term" value="P:fatty acid elongation"/>
    <property type="evidence" value="ECO:0007669"/>
    <property type="project" value="TreeGrafter"/>
</dbReference>
<comment type="catalytic activity">
    <reaction evidence="15">
        <text>a very-long-chain (3R)-3-hydroxyacyl-CoA = a very-long-chain (2E)-enoyl-CoA + H2O</text>
        <dbReference type="Rhea" id="RHEA:45812"/>
        <dbReference type="ChEBI" id="CHEBI:15377"/>
        <dbReference type="ChEBI" id="CHEBI:83728"/>
        <dbReference type="ChEBI" id="CHEBI:85440"/>
        <dbReference type="EC" id="4.2.1.134"/>
    </reaction>
</comment>
<name>A0A7E4W4B7_PANRE</name>
<sequence>MSTSAGVTPFVYWAQDGSSVFLRVDLRDAKKVSVSVTDENTVTFEADGIGNQASISQHYAFALPLAAAVSTKPTINITGSQVNITVPKTVPGFWDSVTPVGQRKHWLKFDFNRFQDPDGDSEPEQEKSGLEGLLSNEDKIKEWAKKYSRDPSADSPDYAMDFVTQFYLFAYNVLMFLFHFYVLSGLTYRYLEKGNLFFATFWSSYRLSFYVCTGLQLLDVLHAAVGLTKSGWQTGLVQVLGRLTMLAILDNCPLLHKTVTTFLLLFVYFLIEQFRYPYYAASILGGEIKLLTWLRYSVWILLYPAGLSLEAISMIRAIPYYYEGHRWSVSLPNSLNFSFNFGVFLSIFLVTAFPKIAYTLLSHMRRQRAKKFADSKKKIA</sequence>
<keyword evidence="6 15" id="KW-0812">Transmembrane</keyword>
<evidence type="ECO:0000313" key="18">
    <source>
        <dbReference type="WBParaSite" id="Pan_g6237.t1"/>
    </source>
</evidence>
<protein>
    <recommendedName>
        <fullName evidence="4 15">Very-long-chain (3R)-3-hydroxyacyl-CoA dehydratase</fullName>
        <ecNumber evidence="4 15">4.2.1.134</ecNumber>
    </recommendedName>
</protein>
<keyword evidence="7 15" id="KW-0256">Endoplasmic reticulum</keyword>
<dbReference type="InterPro" id="IPR007052">
    <property type="entry name" value="CS_dom"/>
</dbReference>
<keyword evidence="9 15" id="KW-1133">Transmembrane helix</keyword>
<evidence type="ECO:0000256" key="10">
    <source>
        <dbReference type="ARBA" id="ARBA00023054"/>
    </source>
</evidence>
<feature type="transmembrane region" description="Helical" evidence="15">
    <location>
        <begin position="248"/>
        <end position="270"/>
    </location>
</feature>
<dbReference type="EC" id="4.2.1.134" evidence="4 15"/>
<dbReference type="UniPathway" id="UPA00094"/>
<keyword evidence="11 15" id="KW-0443">Lipid metabolism</keyword>
<comment type="subcellular location">
    <subcellularLocation>
        <location evidence="1 15">Endoplasmic reticulum membrane</location>
        <topology evidence="1 15">Multi-pass membrane protein</topology>
    </subcellularLocation>
</comment>
<dbReference type="Proteomes" id="UP000492821">
    <property type="component" value="Unassembled WGS sequence"/>
</dbReference>
<dbReference type="PANTHER" id="PTHR11035">
    <property type="entry name" value="VERY-LONG-CHAIN (3R)-3-HYDROXYACYL-COA DEHYDRATASE"/>
    <property type="match status" value="1"/>
</dbReference>
<evidence type="ECO:0000256" key="7">
    <source>
        <dbReference type="ARBA" id="ARBA00022824"/>
    </source>
</evidence>
<evidence type="ECO:0000256" key="6">
    <source>
        <dbReference type="ARBA" id="ARBA00022692"/>
    </source>
</evidence>
<dbReference type="WBParaSite" id="Pan_g6237.t1">
    <property type="protein sequence ID" value="Pan_g6237.t1"/>
    <property type="gene ID" value="Pan_g6237"/>
</dbReference>
<dbReference type="GO" id="GO:0030148">
    <property type="term" value="P:sphingolipid biosynthetic process"/>
    <property type="evidence" value="ECO:0007669"/>
    <property type="project" value="TreeGrafter"/>
</dbReference>
<evidence type="ECO:0000256" key="2">
    <source>
        <dbReference type="ARBA" id="ARBA00005194"/>
    </source>
</evidence>
<evidence type="ECO:0000313" key="17">
    <source>
        <dbReference type="Proteomes" id="UP000492821"/>
    </source>
</evidence>
<evidence type="ECO:0000256" key="4">
    <source>
        <dbReference type="ARBA" id="ARBA00013122"/>
    </source>
</evidence>
<dbReference type="Pfam" id="PF04387">
    <property type="entry name" value="PTPLA"/>
    <property type="match status" value="1"/>
</dbReference>
<proteinExistence type="inferred from homology"/>
<keyword evidence="10" id="KW-0175">Coiled coil</keyword>
<keyword evidence="17" id="KW-1185">Reference proteome</keyword>
<keyword evidence="13 15" id="KW-0275">Fatty acid biosynthesis</keyword>
<comment type="similarity">
    <text evidence="3 15">Belongs to the very long-chain fatty acids dehydratase HACD family.</text>
</comment>
<feature type="transmembrane region" description="Helical" evidence="15">
    <location>
        <begin position="301"/>
        <end position="321"/>
    </location>
</feature>
<dbReference type="GO" id="GO:0042761">
    <property type="term" value="P:very long-chain fatty acid biosynthetic process"/>
    <property type="evidence" value="ECO:0007669"/>
    <property type="project" value="TreeGrafter"/>
</dbReference>
<dbReference type="SUPFAM" id="SSF49764">
    <property type="entry name" value="HSP20-like chaperones"/>
    <property type="match status" value="1"/>
</dbReference>
<dbReference type="InterPro" id="IPR007482">
    <property type="entry name" value="Tyr_Pase-like_PTPLA"/>
</dbReference>
<keyword evidence="5 15" id="KW-0444">Lipid biosynthesis</keyword>
<keyword evidence="12 15" id="KW-0472">Membrane</keyword>
<evidence type="ECO:0000256" key="5">
    <source>
        <dbReference type="ARBA" id="ARBA00022516"/>
    </source>
</evidence>
<dbReference type="PANTHER" id="PTHR11035:SF35">
    <property type="entry name" value="VERY-LONG-CHAIN (3R)-3-HYDROXYACYL-COA DEHYDRATASE"/>
    <property type="match status" value="1"/>
</dbReference>
<dbReference type="InterPro" id="IPR008978">
    <property type="entry name" value="HSP20-like_chaperone"/>
</dbReference>
<dbReference type="GO" id="GO:0005789">
    <property type="term" value="C:endoplasmic reticulum membrane"/>
    <property type="evidence" value="ECO:0007669"/>
    <property type="project" value="UniProtKB-SubCell"/>
</dbReference>
<evidence type="ECO:0000256" key="14">
    <source>
        <dbReference type="ARBA" id="ARBA00023239"/>
    </source>
</evidence>
<evidence type="ECO:0000256" key="8">
    <source>
        <dbReference type="ARBA" id="ARBA00022832"/>
    </source>
</evidence>
<accession>A0A7E4W4B7</accession>
<evidence type="ECO:0000259" key="16">
    <source>
        <dbReference type="PROSITE" id="PS51203"/>
    </source>
</evidence>
<reference evidence="18" key="2">
    <citation type="submission" date="2020-10" db="UniProtKB">
        <authorList>
            <consortium name="WormBaseParasite"/>
        </authorList>
    </citation>
    <scope>IDENTIFICATION</scope>
</reference>
<reference evidence="17" key="1">
    <citation type="journal article" date="2013" name="Genetics">
        <title>The draft genome and transcriptome of Panagrellus redivivus are shaped by the harsh demands of a free-living lifestyle.</title>
        <authorList>
            <person name="Srinivasan J."/>
            <person name="Dillman A.R."/>
            <person name="Macchietto M.G."/>
            <person name="Heikkinen L."/>
            <person name="Lakso M."/>
            <person name="Fracchia K.M."/>
            <person name="Antoshechkin I."/>
            <person name="Mortazavi A."/>
            <person name="Wong G."/>
            <person name="Sternberg P.W."/>
        </authorList>
    </citation>
    <scope>NUCLEOTIDE SEQUENCE [LARGE SCALE GENOMIC DNA]</scope>
    <source>
        <strain evidence="17">MT8872</strain>
    </source>
</reference>
<dbReference type="Gene3D" id="2.60.40.790">
    <property type="match status" value="1"/>
</dbReference>
<dbReference type="AlphaFoldDB" id="A0A7E4W4B7"/>
<evidence type="ECO:0000256" key="11">
    <source>
        <dbReference type="ARBA" id="ARBA00023098"/>
    </source>
</evidence>
<organism evidence="17 18">
    <name type="scientific">Panagrellus redivivus</name>
    <name type="common">Microworm</name>
    <dbReference type="NCBI Taxonomy" id="6233"/>
    <lineage>
        <taxon>Eukaryota</taxon>
        <taxon>Metazoa</taxon>
        <taxon>Ecdysozoa</taxon>
        <taxon>Nematoda</taxon>
        <taxon>Chromadorea</taxon>
        <taxon>Rhabditida</taxon>
        <taxon>Tylenchina</taxon>
        <taxon>Panagrolaimomorpha</taxon>
        <taxon>Panagrolaimoidea</taxon>
        <taxon>Panagrolaimidae</taxon>
        <taxon>Panagrellus</taxon>
    </lineage>
</organism>
<comment type="function">
    <text evidence="15">Catalyzes the third of the four reactions of the long-chain fatty acids elongation cycle. This endoplasmic reticulum-bound enzymatic process, allows the addition of two carbons to the chain of long- and very long-chain fatty acids/VLCFAs per cycle. This enzyme catalyzes the dehydration of the 3-hydroxyacyl-CoA intermediate into trans-2,3-enoyl-CoA, within each cycle of fatty acid elongation. Thereby, it participates to the production of VLCFAs of different chain lengths that are involved in multiple biological processes as precursors of membrane lipids and lipid mediators.</text>
</comment>
<evidence type="ECO:0000256" key="12">
    <source>
        <dbReference type="ARBA" id="ARBA00023136"/>
    </source>
</evidence>
<evidence type="ECO:0000256" key="1">
    <source>
        <dbReference type="ARBA" id="ARBA00004477"/>
    </source>
</evidence>
<keyword evidence="14 15" id="KW-0456">Lyase</keyword>
<evidence type="ECO:0000256" key="15">
    <source>
        <dbReference type="RuleBase" id="RU363109"/>
    </source>
</evidence>
<comment type="pathway">
    <text evidence="2 15">Lipid metabolism; fatty acid biosynthesis.</text>
</comment>
<evidence type="ECO:0000256" key="3">
    <source>
        <dbReference type="ARBA" id="ARBA00007811"/>
    </source>
</evidence>
<feature type="transmembrane region" description="Helical" evidence="15">
    <location>
        <begin position="341"/>
        <end position="361"/>
    </location>
</feature>
<evidence type="ECO:0000256" key="9">
    <source>
        <dbReference type="ARBA" id="ARBA00022989"/>
    </source>
</evidence>
<feature type="domain" description="CS" evidence="16">
    <location>
        <begin position="6"/>
        <end position="98"/>
    </location>
</feature>
<feature type="transmembrane region" description="Helical" evidence="15">
    <location>
        <begin position="166"/>
        <end position="187"/>
    </location>
</feature>
<dbReference type="PROSITE" id="PS51203">
    <property type="entry name" value="CS"/>
    <property type="match status" value="1"/>
</dbReference>
<dbReference type="GO" id="GO:0102158">
    <property type="term" value="F:very-long-chain (3R)-3-hydroxyacyl-CoA dehydratase activity"/>
    <property type="evidence" value="ECO:0007669"/>
    <property type="project" value="UniProtKB-EC"/>
</dbReference>
<comment type="caution">
    <text evidence="15">Lacks conserved residue(s) required for the propagation of feature annotation.</text>
</comment>
<evidence type="ECO:0000256" key="13">
    <source>
        <dbReference type="ARBA" id="ARBA00023160"/>
    </source>
</evidence>
<keyword evidence="8 15" id="KW-0276">Fatty acid metabolism</keyword>